<proteinExistence type="predicted"/>
<accession>A0A7C1JYF4</accession>
<name>A0A7C1JYF4_THERO</name>
<organism evidence="1">
    <name type="scientific">Thermomicrobium roseum</name>
    <dbReference type="NCBI Taxonomy" id="500"/>
    <lineage>
        <taxon>Bacteria</taxon>
        <taxon>Pseudomonadati</taxon>
        <taxon>Thermomicrobiota</taxon>
        <taxon>Thermomicrobia</taxon>
        <taxon>Thermomicrobiales</taxon>
        <taxon>Thermomicrobiaceae</taxon>
        <taxon>Thermomicrobium</taxon>
    </lineage>
</organism>
<evidence type="ECO:0000313" key="1">
    <source>
        <dbReference type="EMBL" id="HEF65260.1"/>
    </source>
</evidence>
<dbReference type="SUPFAM" id="SSF48452">
    <property type="entry name" value="TPR-like"/>
    <property type="match status" value="1"/>
</dbReference>
<dbReference type="Gene3D" id="1.25.40.10">
    <property type="entry name" value="Tetratricopeptide repeat domain"/>
    <property type="match status" value="2"/>
</dbReference>
<reference evidence="1" key="1">
    <citation type="journal article" date="2020" name="mSystems">
        <title>Genome- and Community-Level Interaction Insights into Carbon Utilization and Element Cycling Functions of Hydrothermarchaeota in Hydrothermal Sediment.</title>
        <authorList>
            <person name="Zhou Z."/>
            <person name="Liu Y."/>
            <person name="Xu W."/>
            <person name="Pan J."/>
            <person name="Luo Z.H."/>
            <person name="Li M."/>
        </authorList>
    </citation>
    <scope>NUCLEOTIDE SEQUENCE [LARGE SCALE GENOMIC DNA]</scope>
    <source>
        <strain evidence="1">SpSt-222</strain>
    </source>
</reference>
<dbReference type="EMBL" id="DSJL01000011">
    <property type="protein sequence ID" value="HEF65260.1"/>
    <property type="molecule type" value="Genomic_DNA"/>
</dbReference>
<protein>
    <submittedName>
        <fullName evidence="1">Tetratricopeptide repeat protein</fullName>
    </submittedName>
</protein>
<dbReference type="AlphaFoldDB" id="A0A7C1JYF4"/>
<gene>
    <name evidence="1" type="ORF">ENP47_06660</name>
</gene>
<dbReference type="Pfam" id="PF14559">
    <property type="entry name" value="TPR_19"/>
    <property type="match status" value="1"/>
</dbReference>
<comment type="caution">
    <text evidence="1">The sequence shown here is derived from an EMBL/GenBank/DDBJ whole genome shotgun (WGS) entry which is preliminary data.</text>
</comment>
<dbReference type="InterPro" id="IPR011990">
    <property type="entry name" value="TPR-like_helical_dom_sf"/>
</dbReference>
<sequence length="525" mass="57536">MSTIPLAEAVTRAETALEEGRLEDARQLVEAVRRVASEAVSTQRLWGGLLLRRGELVAAEEILGRVVQVNPEDARAWALLAESRRTRGEREEARALLQVAWECAPWQRTYAQRLAEWFAEDGVEGQLFPSAACLASWYVVQGWWARASEECRAALERLGERWDVRQRLCLALWWQGARREAAGEAERILSVHPEMIGALVVAALSARERGDEGEARRHRELLWELDPVGEVIERTVPMERWEERAWLALPEPIVVEEHWLVAPLGETELLWELPSEEELEAARPSSVAPEEEAPILKEIERALSGVGEGNESGGEAVQPVGEAAWDVPGEEELEFAGLRAELEAGWTGLSEEWGTAVEEAPEESGEVPSEEELSGVVSGWGEEGTEEKIVGAGVETVSATGIGEASEGGESVEWGAGEEIGVAREGEGTEAETIFAAEERGGEEVERVRELLARGQVREAVRRAQVIVYQGGAVDELIPVLERIVAEGGAGARQAAMTLGAIYRRRGEGGLAARYYELALRLRSG</sequence>